<dbReference type="STRING" id="1045774.SAMN05421872_103257"/>
<keyword evidence="4" id="KW-0342">GTP-binding</keyword>
<organism evidence="5 6">
    <name type="scientific">Nocardioides lianchengensis</name>
    <dbReference type="NCBI Taxonomy" id="1045774"/>
    <lineage>
        <taxon>Bacteria</taxon>
        <taxon>Bacillati</taxon>
        <taxon>Actinomycetota</taxon>
        <taxon>Actinomycetes</taxon>
        <taxon>Propionibacteriales</taxon>
        <taxon>Nocardioidaceae</taxon>
        <taxon>Nocardioides</taxon>
    </lineage>
</organism>
<dbReference type="InterPro" id="IPR029044">
    <property type="entry name" value="Nucleotide-diphossugar_trans"/>
</dbReference>
<dbReference type="GO" id="GO:0005525">
    <property type="term" value="F:GTP binding"/>
    <property type="evidence" value="ECO:0007669"/>
    <property type="project" value="UniProtKB-KW"/>
</dbReference>
<dbReference type="SUPFAM" id="SSF53448">
    <property type="entry name" value="Nucleotide-diphospho-sugar transferases"/>
    <property type="match status" value="1"/>
</dbReference>
<dbReference type="PANTHER" id="PTHR40392:SF1">
    <property type="entry name" value="2-PHOSPHO-L-LACTATE GUANYLYLTRANSFERASE"/>
    <property type="match status" value="1"/>
</dbReference>
<evidence type="ECO:0000313" key="6">
    <source>
        <dbReference type="Proteomes" id="UP000199034"/>
    </source>
</evidence>
<name>A0A1G6NHE4_9ACTN</name>
<keyword evidence="2 5" id="KW-0548">Nucleotidyltransferase</keyword>
<keyword evidence="1 5" id="KW-0808">Transferase</keyword>
<dbReference type="InterPro" id="IPR002835">
    <property type="entry name" value="CofC"/>
</dbReference>
<evidence type="ECO:0000256" key="1">
    <source>
        <dbReference type="ARBA" id="ARBA00022679"/>
    </source>
</evidence>
<dbReference type="Gene3D" id="3.90.550.10">
    <property type="entry name" value="Spore Coat Polysaccharide Biosynthesis Protein SpsA, Chain A"/>
    <property type="match status" value="1"/>
</dbReference>
<gene>
    <name evidence="5" type="ORF">SAMN05421872_103257</name>
</gene>
<evidence type="ECO:0000313" key="5">
    <source>
        <dbReference type="EMBL" id="SDC67282.1"/>
    </source>
</evidence>
<dbReference type="AlphaFoldDB" id="A0A1G6NHE4"/>
<dbReference type="PANTHER" id="PTHR40392">
    <property type="entry name" value="2-PHOSPHO-L-LACTATE GUANYLYLTRANSFERASE"/>
    <property type="match status" value="1"/>
</dbReference>
<dbReference type="Proteomes" id="UP000199034">
    <property type="component" value="Unassembled WGS sequence"/>
</dbReference>
<keyword evidence="3" id="KW-0547">Nucleotide-binding</keyword>
<evidence type="ECO:0000256" key="3">
    <source>
        <dbReference type="ARBA" id="ARBA00022741"/>
    </source>
</evidence>
<sequence length="210" mass="22022">MSVPSPEPRRFALLVPVKPPALGKSRLVGLPDDVRRELAAAFALDTVAACLAADLVGAVLVATDDASFSARLSDLGCPSIPDGVTGDLNGSLRQAAAEARRRWPALQPVALCADLPALLPADLDAALAQVGDEPAYVPDAAGLGTTLYTASWDRFDPRFGEGSRDAHDLQAFAIALDAATLRRDVDDLDDLRDAVALGVGPRTDMLTREL</sequence>
<keyword evidence="6" id="KW-1185">Reference proteome</keyword>
<reference evidence="5 6" key="1">
    <citation type="submission" date="2016-10" db="EMBL/GenBank/DDBJ databases">
        <authorList>
            <person name="de Groot N.N."/>
        </authorList>
    </citation>
    <scope>NUCLEOTIDE SEQUENCE [LARGE SCALE GENOMIC DNA]</scope>
    <source>
        <strain evidence="5 6">CGMCC 4.6858</strain>
    </source>
</reference>
<dbReference type="GO" id="GO:0043814">
    <property type="term" value="F:phospholactate guanylyltransferase activity"/>
    <property type="evidence" value="ECO:0007669"/>
    <property type="project" value="InterPro"/>
</dbReference>
<protein>
    <submittedName>
        <fullName evidence="5">2-phospho-L-lactate guanylyltransferase</fullName>
    </submittedName>
</protein>
<accession>A0A1G6NHE4</accession>
<dbReference type="EMBL" id="FMZM01000003">
    <property type="protein sequence ID" value="SDC67282.1"/>
    <property type="molecule type" value="Genomic_DNA"/>
</dbReference>
<dbReference type="NCBIfam" id="TIGR03552">
    <property type="entry name" value="F420_cofC"/>
    <property type="match status" value="1"/>
</dbReference>
<dbReference type="RefSeq" id="WP_090852922.1">
    <property type="nucleotide sequence ID" value="NZ_FMZM01000003.1"/>
</dbReference>
<evidence type="ECO:0000256" key="2">
    <source>
        <dbReference type="ARBA" id="ARBA00022695"/>
    </source>
</evidence>
<dbReference type="OrthoDB" id="9151145at2"/>
<evidence type="ECO:0000256" key="4">
    <source>
        <dbReference type="ARBA" id="ARBA00023134"/>
    </source>
</evidence>
<proteinExistence type="predicted"/>